<protein>
    <recommendedName>
        <fullName evidence="2">histidine kinase</fullName>
        <ecNumber evidence="2">2.7.13.3</ecNumber>
    </recommendedName>
</protein>
<keyword evidence="4" id="KW-0808">Transferase</keyword>
<keyword evidence="5" id="KW-0547">Nucleotide-binding</keyword>
<dbReference type="Proteomes" id="UP000605568">
    <property type="component" value="Unassembled WGS sequence"/>
</dbReference>
<keyword evidence="3" id="KW-0597">Phosphoprotein</keyword>
<keyword evidence="10" id="KW-0812">Transmembrane</keyword>
<gene>
    <name evidence="14" type="ORF">GCM10017774_41870</name>
</gene>
<feature type="transmembrane region" description="Helical" evidence="10">
    <location>
        <begin position="104"/>
        <end position="122"/>
    </location>
</feature>
<evidence type="ECO:0000256" key="3">
    <source>
        <dbReference type="ARBA" id="ARBA00022553"/>
    </source>
</evidence>
<keyword evidence="7" id="KW-0067">ATP-binding</keyword>
<dbReference type="EC" id="2.7.13.3" evidence="2"/>
<feature type="domain" description="Histidine kinase/HSP90-like ATPase" evidence="11">
    <location>
        <begin position="296"/>
        <end position="392"/>
    </location>
</feature>
<name>A0ABQ3MFC6_9PSEU</name>
<dbReference type="PANTHER" id="PTHR24421">
    <property type="entry name" value="NITRATE/NITRITE SENSOR PROTEIN NARX-RELATED"/>
    <property type="match status" value="1"/>
</dbReference>
<dbReference type="CDD" id="cd16917">
    <property type="entry name" value="HATPase_UhpB-NarQ-NarX-like"/>
    <property type="match status" value="1"/>
</dbReference>
<keyword evidence="15" id="KW-1185">Reference proteome</keyword>
<feature type="transmembrane region" description="Helical" evidence="10">
    <location>
        <begin position="38"/>
        <end position="54"/>
    </location>
</feature>
<dbReference type="Pfam" id="PF02518">
    <property type="entry name" value="HATPase_c"/>
    <property type="match status" value="1"/>
</dbReference>
<keyword evidence="8" id="KW-0902">Two-component regulatory system</keyword>
<sequence>MRRVMVWLRSRPVAFDLALVAFFAWAALPYAVLDRSPLWLQALMIIGLVGPLLIRRHHPGTAATIVLATIVAELVTSPWGSFVPTVNLTLAPILYSVVVYGRRWQVWPVLACSAILVAWWAASVDFSGESWRQSTAMIGFVAMLLLTCWLLGEFVSARRAYLRAVEDRAVRAEREKEALARAAVAEERTRIAREMHDVVAHAVSMMVMQAEGARMSLVSGGDQVEQALRDISRGGRDAMGELRHMLHLLRQEPTGTTPQPTGADLRGAVDSIRAAGLDVELHERGGPEGVSTGLVVQVVRIVQEALTNVLKHALPPASAEVVVDWGPVTSGREVRLRVRNSAGTAAGQPLVDLPSGGHGLPGMRERVSMYGGTLRTERTADGGFVVEAVLPVGGAKAGGVS</sequence>
<feature type="domain" description="Signal transduction histidine kinase subgroup 3 dimerisation and phosphoacceptor" evidence="12">
    <location>
        <begin position="187"/>
        <end position="252"/>
    </location>
</feature>
<dbReference type="InterPro" id="IPR036890">
    <property type="entry name" value="HATPase_C_sf"/>
</dbReference>
<evidence type="ECO:0000256" key="10">
    <source>
        <dbReference type="SAM" id="Phobius"/>
    </source>
</evidence>
<reference evidence="15" key="1">
    <citation type="journal article" date="2019" name="Int. J. Syst. Evol. Microbiol.">
        <title>The Global Catalogue of Microorganisms (GCM) 10K type strain sequencing project: providing services to taxonomists for standard genome sequencing and annotation.</title>
        <authorList>
            <consortium name="The Broad Institute Genomics Platform"/>
            <consortium name="The Broad Institute Genome Sequencing Center for Infectious Disease"/>
            <person name="Wu L."/>
            <person name="Ma J."/>
        </authorList>
    </citation>
    <scope>NUCLEOTIDE SEQUENCE [LARGE SCALE GENOMIC DNA]</scope>
    <source>
        <strain evidence="15">CGMCC 4.7367</strain>
    </source>
</reference>
<feature type="transmembrane region" description="Helical" evidence="10">
    <location>
        <begin position="134"/>
        <end position="152"/>
    </location>
</feature>
<dbReference type="PANTHER" id="PTHR24421:SF10">
    <property type="entry name" value="NITRATE_NITRITE SENSOR PROTEIN NARQ"/>
    <property type="match status" value="1"/>
</dbReference>
<feature type="coiled-coil region" evidence="9">
    <location>
        <begin position="162"/>
        <end position="189"/>
    </location>
</feature>
<evidence type="ECO:0000256" key="2">
    <source>
        <dbReference type="ARBA" id="ARBA00012438"/>
    </source>
</evidence>
<evidence type="ECO:0000256" key="1">
    <source>
        <dbReference type="ARBA" id="ARBA00000085"/>
    </source>
</evidence>
<keyword evidence="10" id="KW-1133">Transmembrane helix</keyword>
<dbReference type="InterPro" id="IPR011712">
    <property type="entry name" value="Sig_transdc_His_kin_sub3_dim/P"/>
</dbReference>
<evidence type="ECO:0000259" key="13">
    <source>
        <dbReference type="Pfam" id="PF23539"/>
    </source>
</evidence>
<dbReference type="InterPro" id="IPR050482">
    <property type="entry name" value="Sensor_HK_TwoCompSys"/>
</dbReference>
<evidence type="ECO:0000256" key="9">
    <source>
        <dbReference type="SAM" id="Coils"/>
    </source>
</evidence>
<organism evidence="14 15">
    <name type="scientific">Lentzea cavernae</name>
    <dbReference type="NCBI Taxonomy" id="2020703"/>
    <lineage>
        <taxon>Bacteria</taxon>
        <taxon>Bacillati</taxon>
        <taxon>Actinomycetota</taxon>
        <taxon>Actinomycetes</taxon>
        <taxon>Pseudonocardiales</taxon>
        <taxon>Pseudonocardiaceae</taxon>
        <taxon>Lentzea</taxon>
    </lineage>
</organism>
<feature type="transmembrane region" description="Helical" evidence="10">
    <location>
        <begin position="61"/>
        <end position="84"/>
    </location>
</feature>
<evidence type="ECO:0000313" key="15">
    <source>
        <dbReference type="Proteomes" id="UP000605568"/>
    </source>
</evidence>
<evidence type="ECO:0000256" key="5">
    <source>
        <dbReference type="ARBA" id="ARBA00022741"/>
    </source>
</evidence>
<feature type="domain" description="DUF7134" evidence="13">
    <location>
        <begin position="6"/>
        <end position="159"/>
    </location>
</feature>
<evidence type="ECO:0000256" key="7">
    <source>
        <dbReference type="ARBA" id="ARBA00022840"/>
    </source>
</evidence>
<comment type="catalytic activity">
    <reaction evidence="1">
        <text>ATP + protein L-histidine = ADP + protein N-phospho-L-histidine.</text>
        <dbReference type="EC" id="2.7.13.3"/>
    </reaction>
</comment>
<evidence type="ECO:0000256" key="6">
    <source>
        <dbReference type="ARBA" id="ARBA00022777"/>
    </source>
</evidence>
<dbReference type="InterPro" id="IPR003594">
    <property type="entry name" value="HATPase_dom"/>
</dbReference>
<evidence type="ECO:0000259" key="11">
    <source>
        <dbReference type="Pfam" id="PF02518"/>
    </source>
</evidence>
<dbReference type="Pfam" id="PF23539">
    <property type="entry name" value="DUF7134"/>
    <property type="match status" value="1"/>
</dbReference>
<evidence type="ECO:0000256" key="8">
    <source>
        <dbReference type="ARBA" id="ARBA00023012"/>
    </source>
</evidence>
<dbReference type="EMBL" id="BNAR01000006">
    <property type="protein sequence ID" value="GHH43768.1"/>
    <property type="molecule type" value="Genomic_DNA"/>
</dbReference>
<comment type="caution">
    <text evidence="14">The sequence shown here is derived from an EMBL/GenBank/DDBJ whole genome shotgun (WGS) entry which is preliminary data.</text>
</comment>
<dbReference type="Gene3D" id="3.30.565.10">
    <property type="entry name" value="Histidine kinase-like ATPase, C-terminal domain"/>
    <property type="match status" value="1"/>
</dbReference>
<keyword evidence="9" id="KW-0175">Coiled coil</keyword>
<dbReference type="InterPro" id="IPR055558">
    <property type="entry name" value="DUF7134"/>
</dbReference>
<accession>A0ABQ3MFC6</accession>
<dbReference type="Gene3D" id="1.20.5.1930">
    <property type="match status" value="1"/>
</dbReference>
<feature type="transmembrane region" description="Helical" evidence="10">
    <location>
        <begin position="12"/>
        <end position="32"/>
    </location>
</feature>
<evidence type="ECO:0000313" key="14">
    <source>
        <dbReference type="EMBL" id="GHH43768.1"/>
    </source>
</evidence>
<proteinExistence type="predicted"/>
<evidence type="ECO:0000259" key="12">
    <source>
        <dbReference type="Pfam" id="PF07730"/>
    </source>
</evidence>
<dbReference type="GO" id="GO:0016301">
    <property type="term" value="F:kinase activity"/>
    <property type="evidence" value="ECO:0007669"/>
    <property type="project" value="UniProtKB-KW"/>
</dbReference>
<keyword evidence="6 14" id="KW-0418">Kinase</keyword>
<dbReference type="Pfam" id="PF07730">
    <property type="entry name" value="HisKA_3"/>
    <property type="match status" value="1"/>
</dbReference>
<keyword evidence="10" id="KW-0472">Membrane</keyword>
<evidence type="ECO:0000256" key="4">
    <source>
        <dbReference type="ARBA" id="ARBA00022679"/>
    </source>
</evidence>
<dbReference type="SUPFAM" id="SSF55874">
    <property type="entry name" value="ATPase domain of HSP90 chaperone/DNA topoisomerase II/histidine kinase"/>
    <property type="match status" value="1"/>
</dbReference>